<keyword evidence="14" id="KW-1185">Reference proteome</keyword>
<evidence type="ECO:0000256" key="11">
    <source>
        <dbReference type="ARBA" id="ARBA00032593"/>
    </source>
</evidence>
<comment type="subunit">
    <text evidence="3">Homodimer.</text>
</comment>
<dbReference type="GO" id="GO:0046914">
    <property type="term" value="F:transition metal ion binding"/>
    <property type="evidence" value="ECO:0007669"/>
    <property type="project" value="InterPro"/>
</dbReference>
<accession>A0A087BTD5</accession>
<comment type="caution">
    <text evidence="13">The sequence shown here is derived from an EMBL/GenBank/DDBJ whole genome shotgun (WGS) entry which is preliminary data.</text>
</comment>
<dbReference type="STRING" id="1693.BMIN_1186"/>
<dbReference type="GO" id="GO:0045892">
    <property type="term" value="P:negative regulation of DNA-templated transcription"/>
    <property type="evidence" value="ECO:0007669"/>
    <property type="project" value="TreeGrafter"/>
</dbReference>
<evidence type="ECO:0000256" key="6">
    <source>
        <dbReference type="ARBA" id="ARBA00023015"/>
    </source>
</evidence>
<keyword evidence="4" id="KW-0963">Cytoplasm</keyword>
<dbReference type="Pfam" id="PF04023">
    <property type="entry name" value="FeoA"/>
    <property type="match status" value="1"/>
</dbReference>
<organism evidence="13 14">
    <name type="scientific">Bifidobacterium minimum</name>
    <dbReference type="NCBI Taxonomy" id="1693"/>
    <lineage>
        <taxon>Bacteria</taxon>
        <taxon>Bacillati</taxon>
        <taxon>Actinomycetota</taxon>
        <taxon>Actinomycetes</taxon>
        <taxon>Bifidobacteriales</taxon>
        <taxon>Bifidobacteriaceae</taxon>
        <taxon>Bifidobacterium</taxon>
    </lineage>
</organism>
<dbReference type="SUPFAM" id="SSF46785">
    <property type="entry name" value="Winged helix' DNA-binding domain"/>
    <property type="match status" value="1"/>
</dbReference>
<comment type="similarity">
    <text evidence="2">Belongs to the DtxR/MntR family.</text>
</comment>
<evidence type="ECO:0000256" key="5">
    <source>
        <dbReference type="ARBA" id="ARBA00022491"/>
    </source>
</evidence>
<dbReference type="InterPro" id="IPR022687">
    <property type="entry name" value="HTH_DTXR"/>
</dbReference>
<dbReference type="InterPro" id="IPR001367">
    <property type="entry name" value="Fe_dep_repressor"/>
</dbReference>
<evidence type="ECO:0000313" key="13">
    <source>
        <dbReference type="EMBL" id="KFI74285.1"/>
    </source>
</evidence>
<sequence>MLWDLREWSGEAASPSELAKKAGVKLSTVSGAVARLVSGGYATHTPYGTIELTDVGESCALVMVRRHRLLETFLVETLGYRWDEVHEEADALEHAASDMMIDRIDALLGHPEADPHGDPIPHADGTLPETHSIPLTHAPQRTIVRIDRVSDEDPQLLRYLDQQGIGIGSEVLIGARPPRSHATTIIARHDPTSATTTPLEDPIALDAEAGIQIRVTPTGTSVDSPENRRS</sequence>
<name>A0A087BTD5_9BIFI</name>
<dbReference type="GO" id="GO:0003677">
    <property type="term" value="F:DNA binding"/>
    <property type="evidence" value="ECO:0007669"/>
    <property type="project" value="UniProtKB-KW"/>
</dbReference>
<keyword evidence="5" id="KW-0678">Repressor</keyword>
<dbReference type="AlphaFoldDB" id="A0A087BTD5"/>
<reference evidence="13 14" key="1">
    <citation type="submission" date="2014-03" db="EMBL/GenBank/DDBJ databases">
        <title>Genomics of Bifidobacteria.</title>
        <authorList>
            <person name="Ventura M."/>
            <person name="Milani C."/>
            <person name="Lugli G.A."/>
        </authorList>
    </citation>
    <scope>NUCLEOTIDE SEQUENCE [LARGE SCALE GENOMIC DNA]</scope>
    <source>
        <strain evidence="13 14">LMG 11592</strain>
    </source>
</reference>
<keyword evidence="6" id="KW-0805">Transcription regulation</keyword>
<keyword evidence="8" id="KW-0010">Activator</keyword>
<dbReference type="InterPro" id="IPR007167">
    <property type="entry name" value="Fe-transptr_FeoA-like"/>
</dbReference>
<dbReference type="InterPro" id="IPR036388">
    <property type="entry name" value="WH-like_DNA-bd_sf"/>
</dbReference>
<keyword evidence="9" id="KW-0804">Transcription</keyword>
<dbReference type="InterPro" id="IPR050536">
    <property type="entry name" value="DtxR_MntR_Metal-Reg"/>
</dbReference>
<keyword evidence="10" id="KW-0464">Manganese</keyword>
<feature type="domain" description="HTH dtxR-type" evidence="12">
    <location>
        <begin position="1"/>
        <end position="53"/>
    </location>
</feature>
<dbReference type="GO" id="GO:0046983">
    <property type="term" value="F:protein dimerization activity"/>
    <property type="evidence" value="ECO:0007669"/>
    <property type="project" value="InterPro"/>
</dbReference>
<dbReference type="GO" id="GO:0005737">
    <property type="term" value="C:cytoplasm"/>
    <property type="evidence" value="ECO:0007669"/>
    <property type="project" value="UniProtKB-SubCell"/>
</dbReference>
<dbReference type="GO" id="GO:0003700">
    <property type="term" value="F:DNA-binding transcription factor activity"/>
    <property type="evidence" value="ECO:0007669"/>
    <property type="project" value="InterPro"/>
</dbReference>
<dbReference type="EMBL" id="JGZD01000001">
    <property type="protein sequence ID" value="KFI74285.1"/>
    <property type="molecule type" value="Genomic_DNA"/>
</dbReference>
<dbReference type="SMART" id="SM00529">
    <property type="entry name" value="HTH_DTXR"/>
    <property type="match status" value="1"/>
</dbReference>
<dbReference type="InterPro" id="IPR036421">
    <property type="entry name" value="Fe_dep_repressor_sf"/>
</dbReference>
<evidence type="ECO:0000259" key="12">
    <source>
        <dbReference type="PROSITE" id="PS50944"/>
    </source>
</evidence>
<dbReference type="Gene3D" id="2.30.30.90">
    <property type="match status" value="1"/>
</dbReference>
<evidence type="ECO:0000256" key="10">
    <source>
        <dbReference type="ARBA" id="ARBA00023211"/>
    </source>
</evidence>
<proteinExistence type="inferred from homology"/>
<dbReference type="SMART" id="SM00899">
    <property type="entry name" value="FeoA"/>
    <property type="match status" value="1"/>
</dbReference>
<evidence type="ECO:0000256" key="9">
    <source>
        <dbReference type="ARBA" id="ARBA00023163"/>
    </source>
</evidence>
<evidence type="ECO:0000256" key="4">
    <source>
        <dbReference type="ARBA" id="ARBA00022490"/>
    </source>
</evidence>
<evidence type="ECO:0000256" key="3">
    <source>
        <dbReference type="ARBA" id="ARBA00011738"/>
    </source>
</evidence>
<dbReference type="eggNOG" id="COG1321">
    <property type="taxonomic scope" value="Bacteria"/>
</dbReference>
<comment type="subcellular location">
    <subcellularLocation>
        <location evidence="1">Cytoplasm</location>
    </subcellularLocation>
</comment>
<dbReference type="Pfam" id="PF01325">
    <property type="entry name" value="Fe_dep_repress"/>
    <property type="match status" value="1"/>
</dbReference>
<dbReference type="Proteomes" id="UP000029014">
    <property type="component" value="Unassembled WGS sequence"/>
</dbReference>
<evidence type="ECO:0000256" key="1">
    <source>
        <dbReference type="ARBA" id="ARBA00004496"/>
    </source>
</evidence>
<evidence type="ECO:0000256" key="2">
    <source>
        <dbReference type="ARBA" id="ARBA00007871"/>
    </source>
</evidence>
<dbReference type="PANTHER" id="PTHR33238">
    <property type="entry name" value="IRON (METAL) DEPENDENT REPRESSOR, DTXR FAMILY"/>
    <property type="match status" value="1"/>
</dbReference>
<dbReference type="Gene3D" id="1.10.10.10">
    <property type="entry name" value="Winged helix-like DNA-binding domain superfamily/Winged helix DNA-binding domain"/>
    <property type="match status" value="1"/>
</dbReference>
<dbReference type="InterPro" id="IPR022689">
    <property type="entry name" value="Iron_dep_repressor"/>
</dbReference>
<dbReference type="InterPro" id="IPR036390">
    <property type="entry name" value="WH_DNA-bd_sf"/>
</dbReference>
<dbReference type="SUPFAM" id="SSF47979">
    <property type="entry name" value="Iron-dependent repressor protein, dimerization domain"/>
    <property type="match status" value="1"/>
</dbReference>
<gene>
    <name evidence="13" type="ORF">BMIN_1186</name>
</gene>
<dbReference type="PANTHER" id="PTHR33238:SF11">
    <property type="entry name" value="TRANSCRIPTIONAL REGULATOR MNTR"/>
    <property type="match status" value="1"/>
</dbReference>
<dbReference type="InterPro" id="IPR038157">
    <property type="entry name" value="FeoA_core_dom"/>
</dbReference>
<dbReference type="PROSITE" id="PS50944">
    <property type="entry name" value="HTH_DTXR"/>
    <property type="match status" value="1"/>
</dbReference>
<evidence type="ECO:0000313" key="14">
    <source>
        <dbReference type="Proteomes" id="UP000029014"/>
    </source>
</evidence>
<protein>
    <recommendedName>
        <fullName evidence="11">Manganese transport regulator</fullName>
    </recommendedName>
</protein>
<keyword evidence="7" id="KW-0238">DNA-binding</keyword>
<evidence type="ECO:0000256" key="8">
    <source>
        <dbReference type="ARBA" id="ARBA00023159"/>
    </source>
</evidence>
<evidence type="ECO:0000256" key="7">
    <source>
        <dbReference type="ARBA" id="ARBA00023125"/>
    </source>
</evidence>
<dbReference type="Pfam" id="PF02742">
    <property type="entry name" value="Fe_dep_repr_C"/>
    <property type="match status" value="1"/>
</dbReference>